<dbReference type="InterPro" id="IPR001487">
    <property type="entry name" value="Bromodomain"/>
</dbReference>
<proteinExistence type="predicted"/>
<dbReference type="RefSeq" id="XP_023164642.2">
    <property type="nucleotide sequence ID" value="XM_023308874.2"/>
</dbReference>
<feature type="compositionally biased region" description="Basic and acidic residues" evidence="3">
    <location>
        <begin position="852"/>
        <end position="866"/>
    </location>
</feature>
<dbReference type="OMA" id="AYKPHTT"/>
<feature type="region of interest" description="Disordered" evidence="3">
    <location>
        <begin position="501"/>
        <end position="733"/>
    </location>
</feature>
<dbReference type="PANTHER" id="PTHR15398">
    <property type="entry name" value="BROMODOMAIN-CONTAINING PROTEIN 8"/>
    <property type="match status" value="1"/>
</dbReference>
<feature type="compositionally biased region" description="Basic and acidic residues" evidence="3">
    <location>
        <begin position="155"/>
        <end position="186"/>
    </location>
</feature>
<dbReference type="AlphaFoldDB" id="A0A6J1LJ60"/>
<feature type="compositionally biased region" description="Polar residues" evidence="3">
    <location>
        <begin position="428"/>
        <end position="445"/>
    </location>
</feature>
<evidence type="ECO:0000256" key="1">
    <source>
        <dbReference type="ARBA" id="ARBA00023117"/>
    </source>
</evidence>
<feature type="region of interest" description="Disordered" evidence="3">
    <location>
        <begin position="285"/>
        <end position="314"/>
    </location>
</feature>
<keyword evidence="1 2" id="KW-0103">Bromodomain</keyword>
<organism evidence="5 6">
    <name type="scientific">Drosophila hydei</name>
    <name type="common">Fruit fly</name>
    <dbReference type="NCBI Taxonomy" id="7224"/>
    <lineage>
        <taxon>Eukaryota</taxon>
        <taxon>Metazoa</taxon>
        <taxon>Ecdysozoa</taxon>
        <taxon>Arthropoda</taxon>
        <taxon>Hexapoda</taxon>
        <taxon>Insecta</taxon>
        <taxon>Pterygota</taxon>
        <taxon>Neoptera</taxon>
        <taxon>Endopterygota</taxon>
        <taxon>Diptera</taxon>
        <taxon>Brachycera</taxon>
        <taxon>Muscomorpha</taxon>
        <taxon>Ephydroidea</taxon>
        <taxon>Drosophilidae</taxon>
        <taxon>Drosophila</taxon>
    </lineage>
</organism>
<dbReference type="PANTHER" id="PTHR15398:SF4">
    <property type="entry name" value="BROMODOMAIN-CONTAINING PROTEIN 8 ISOFORM X1"/>
    <property type="match status" value="1"/>
</dbReference>
<feature type="region of interest" description="Disordered" evidence="3">
    <location>
        <begin position="837"/>
        <end position="883"/>
    </location>
</feature>
<dbReference type="Proteomes" id="UP000504633">
    <property type="component" value="Unplaced"/>
</dbReference>
<feature type="compositionally biased region" description="Basic and acidic residues" evidence="3">
    <location>
        <begin position="618"/>
        <end position="639"/>
    </location>
</feature>
<feature type="region of interest" description="Disordered" evidence="3">
    <location>
        <begin position="328"/>
        <end position="354"/>
    </location>
</feature>
<feature type="region of interest" description="Disordered" evidence="3">
    <location>
        <begin position="426"/>
        <end position="485"/>
    </location>
</feature>
<feature type="domain" description="Bromo" evidence="4">
    <location>
        <begin position="747"/>
        <end position="817"/>
    </location>
</feature>
<name>A0A6J1LJ60_DROHY</name>
<dbReference type="CTD" id="10902"/>
<dbReference type="GeneID" id="111595237"/>
<evidence type="ECO:0000256" key="3">
    <source>
        <dbReference type="SAM" id="MobiDB-lite"/>
    </source>
</evidence>
<evidence type="ECO:0000259" key="4">
    <source>
        <dbReference type="PROSITE" id="PS50014"/>
    </source>
</evidence>
<evidence type="ECO:0000313" key="6">
    <source>
        <dbReference type="RefSeq" id="XP_023164642.2"/>
    </source>
</evidence>
<evidence type="ECO:0000313" key="5">
    <source>
        <dbReference type="Proteomes" id="UP000504633"/>
    </source>
</evidence>
<feature type="compositionally biased region" description="Basic residues" evidence="3">
    <location>
        <begin position="874"/>
        <end position="883"/>
    </location>
</feature>
<feature type="compositionally biased region" description="Polar residues" evidence="3">
    <location>
        <begin position="330"/>
        <end position="343"/>
    </location>
</feature>
<dbReference type="PROSITE" id="PS50014">
    <property type="entry name" value="BROMODOMAIN_2"/>
    <property type="match status" value="1"/>
</dbReference>
<reference evidence="6" key="1">
    <citation type="submission" date="2025-08" db="UniProtKB">
        <authorList>
            <consortium name="RefSeq"/>
        </authorList>
    </citation>
    <scope>IDENTIFICATION</scope>
    <source>
        <strain evidence="6">15085-1641.00</strain>
        <tissue evidence="6">Whole body</tissue>
    </source>
</reference>
<dbReference type="SMART" id="SM00297">
    <property type="entry name" value="BROMO"/>
    <property type="match status" value="1"/>
</dbReference>
<dbReference type="Pfam" id="PF00439">
    <property type="entry name" value="Bromodomain"/>
    <property type="match status" value="1"/>
</dbReference>
<feature type="compositionally biased region" description="Low complexity" evidence="3">
    <location>
        <begin position="690"/>
        <end position="700"/>
    </location>
</feature>
<dbReference type="KEGG" id="dhe:111595237"/>
<dbReference type="Gene3D" id="1.20.920.10">
    <property type="entry name" value="Bromodomain-like"/>
    <property type="match status" value="1"/>
</dbReference>
<feature type="region of interest" description="Disordered" evidence="3">
    <location>
        <begin position="228"/>
        <end position="253"/>
    </location>
</feature>
<feature type="region of interest" description="Disordered" evidence="3">
    <location>
        <begin position="155"/>
        <end position="197"/>
    </location>
</feature>
<sequence>MSRIPLDTWSKREQLCLASAVSCSGDQNWITVSRTLKSVCGNANTRPADWYSQKNCAVQYGHLLETVETTKRKKRTNESSGFSSPATVAVETPTEILLRRLTEERLLEVKTQMRRDQELYSKVQREIEALQSDEMTEQQLQQMWQEIEKEQETKRIDEMKLENRMREREQRKKDIAGSWRNRESGTGRRSNLTADTTSVDMDVEDIAAANTAGGSTKQQAAPAPLLTSLLKSPSGSSGNSATSPTGSSAGAGVARATATAPTITSLLTSGASAIPNQPAVILKSSNDPDFMTRPISGPPVAEVANTEPSPSQAAPTLSMLLEKNKLATGASATTSKPNESPTKSADAEASSSDKQAAADLEAIFTDDPVEQHLIEAFCKNIIDDIGIEIVSVIDEEILKNVDNVVSPAEEPANAEVADFDDKLESLNHNDSASCKSSQSPAQPKTQEVVIGSSDDSNDNIPLAAVASQESKDRSQPSVEAADIATDDAEIIAEELNETITIASSSSEENAREVPTPVVADTVEASETVVSKSPGAIEANTPEASKKTEESAPSEETEVKTEQVEASNEVSKEEPNKAASLEAYKGTAEPNTEMKTPAPTTASAVHDTDEESSSLTDSSKTDEPIRNAKSKQQTDAKPDPESSTGTRQTPSSGFGLASTPAPAPVSARAPLLRRLPRRDRSESPMVDDDTTTASDHSTARSSSRRRCSSTPVIDSIPNSPASSEHTDDRRETRGASKKLFLSIYSTLQESKYASPFRRAFHDEHPHRKAELCLRPMDLPTIKRNIDSGHLRSINELQRDVLLMCQNLLLVYKPHTTQHKTALLFMQECRSLKDFATITHTPSDNSSSSSNSSKVEKEKEKEKEKERTPAGNKARSGSRKSQRHH</sequence>
<feature type="compositionally biased region" description="Polar residues" evidence="3">
    <location>
        <begin position="588"/>
        <end position="602"/>
    </location>
</feature>
<feature type="compositionally biased region" description="Polar residues" evidence="3">
    <location>
        <begin position="187"/>
        <end position="197"/>
    </location>
</feature>
<feature type="compositionally biased region" description="Basic and acidic residues" evidence="3">
    <location>
        <begin position="723"/>
        <end position="733"/>
    </location>
</feature>
<dbReference type="OrthoDB" id="1742084at2759"/>
<dbReference type="InterPro" id="IPR036427">
    <property type="entry name" value="Bromodomain-like_sf"/>
</dbReference>
<accession>A0A6J1LJ60</accession>
<dbReference type="SUPFAM" id="SSF47370">
    <property type="entry name" value="Bromodomain"/>
    <property type="match status" value="1"/>
</dbReference>
<feature type="compositionally biased region" description="Low complexity" evidence="3">
    <location>
        <begin position="655"/>
        <end position="672"/>
    </location>
</feature>
<dbReference type="GO" id="GO:0035267">
    <property type="term" value="C:NuA4 histone acetyltransferase complex"/>
    <property type="evidence" value="ECO:0007669"/>
    <property type="project" value="TreeGrafter"/>
</dbReference>
<gene>
    <name evidence="6" type="primary">LOC111595237</name>
</gene>
<evidence type="ECO:0000256" key="2">
    <source>
        <dbReference type="PROSITE-ProRule" id="PRU00035"/>
    </source>
</evidence>
<feature type="compositionally biased region" description="Polar residues" evidence="3">
    <location>
        <begin position="640"/>
        <end position="651"/>
    </location>
</feature>
<keyword evidence="5" id="KW-1185">Reference proteome</keyword>
<protein>
    <submittedName>
        <fullName evidence="6">Bromodomain-containing protein 8</fullName>
    </submittedName>
</protein>